<sequence>MSYDYDPELLPWLHLLPDVQLTGYDSLLALRAQQEGPMAGGPEYEPVHPIDVRDVLVPGPSDAPDVRVRIYSPADRQGPVPGLVYVHGGGFVLGDLESFHPQVLRVADELGIVVVAVDYRLAPEHPFPAPVEDCYAALKWVAEKASELGIDPARLGISGESAGGGLSAATALLARDRGGPALAFQLLSFPELDDRLGTESMRDYVDTPIWHRRNAIYSWTAYLGTEPGGEDVSPYAAPARATDLSGLPPAFVTACQYDPLRDEGIEYARRLAHAGVPVELRLYPGTFHGSVLVGSASISRRMTDDELDALRRGLRITESR</sequence>
<dbReference type="STRING" id="200378.SAMN05216553_109212"/>
<feature type="domain" description="Alpha/beta hydrolase fold-3" evidence="3">
    <location>
        <begin position="83"/>
        <end position="290"/>
    </location>
</feature>
<proteinExistence type="inferred from homology"/>
<dbReference type="PANTHER" id="PTHR48081:SF8">
    <property type="entry name" value="ALPHA_BETA HYDROLASE FOLD-3 DOMAIN-CONTAINING PROTEIN-RELATED"/>
    <property type="match status" value="1"/>
</dbReference>
<keyword evidence="5" id="KW-1185">Reference proteome</keyword>
<evidence type="ECO:0000256" key="1">
    <source>
        <dbReference type="ARBA" id="ARBA00010515"/>
    </source>
</evidence>
<dbReference type="SUPFAM" id="SSF53474">
    <property type="entry name" value="alpha/beta-Hydrolases"/>
    <property type="match status" value="1"/>
</dbReference>
<gene>
    <name evidence="4" type="ORF">SAMN05216553_109212</name>
</gene>
<name>A0A1G7VH35_9PSEU</name>
<dbReference type="Pfam" id="PF07859">
    <property type="entry name" value="Abhydrolase_3"/>
    <property type="match status" value="1"/>
</dbReference>
<dbReference type="InterPro" id="IPR002168">
    <property type="entry name" value="Lipase_GDXG_HIS_AS"/>
</dbReference>
<dbReference type="Gene3D" id="3.40.50.1820">
    <property type="entry name" value="alpha/beta hydrolase"/>
    <property type="match status" value="1"/>
</dbReference>
<dbReference type="OrthoDB" id="3206739at2"/>
<dbReference type="GO" id="GO:0016787">
    <property type="term" value="F:hydrolase activity"/>
    <property type="evidence" value="ECO:0007669"/>
    <property type="project" value="UniProtKB-KW"/>
</dbReference>
<dbReference type="RefSeq" id="WP_090051840.1">
    <property type="nucleotide sequence ID" value="NZ_FNCC01000009.1"/>
</dbReference>
<dbReference type="Proteomes" id="UP000199623">
    <property type="component" value="Unassembled WGS sequence"/>
</dbReference>
<reference evidence="5" key="1">
    <citation type="submission" date="2016-10" db="EMBL/GenBank/DDBJ databases">
        <authorList>
            <person name="Varghese N."/>
            <person name="Submissions S."/>
        </authorList>
    </citation>
    <scope>NUCLEOTIDE SEQUENCE [LARGE SCALE GENOMIC DNA]</scope>
    <source>
        <strain evidence="5">CGMCC 4.3506</strain>
    </source>
</reference>
<dbReference type="InterPro" id="IPR050300">
    <property type="entry name" value="GDXG_lipolytic_enzyme"/>
</dbReference>
<accession>A0A1G7VH35</accession>
<keyword evidence="2" id="KW-0378">Hydrolase</keyword>
<dbReference type="InterPro" id="IPR013094">
    <property type="entry name" value="AB_hydrolase_3"/>
</dbReference>
<evidence type="ECO:0000256" key="2">
    <source>
        <dbReference type="ARBA" id="ARBA00022801"/>
    </source>
</evidence>
<protein>
    <submittedName>
        <fullName evidence="4">Acetyl esterase/lipase</fullName>
    </submittedName>
</protein>
<evidence type="ECO:0000313" key="5">
    <source>
        <dbReference type="Proteomes" id="UP000199623"/>
    </source>
</evidence>
<comment type="similarity">
    <text evidence="1">Belongs to the 'GDXG' lipolytic enzyme family.</text>
</comment>
<dbReference type="PROSITE" id="PS01173">
    <property type="entry name" value="LIPASE_GDXG_HIS"/>
    <property type="match status" value="1"/>
</dbReference>
<evidence type="ECO:0000259" key="3">
    <source>
        <dbReference type="Pfam" id="PF07859"/>
    </source>
</evidence>
<dbReference type="PANTHER" id="PTHR48081">
    <property type="entry name" value="AB HYDROLASE SUPERFAMILY PROTEIN C4A8.06C"/>
    <property type="match status" value="1"/>
</dbReference>
<dbReference type="AlphaFoldDB" id="A0A1G7VH35"/>
<dbReference type="InterPro" id="IPR029058">
    <property type="entry name" value="AB_hydrolase_fold"/>
</dbReference>
<organism evidence="4 5">
    <name type="scientific">Lentzea fradiae</name>
    <dbReference type="NCBI Taxonomy" id="200378"/>
    <lineage>
        <taxon>Bacteria</taxon>
        <taxon>Bacillati</taxon>
        <taxon>Actinomycetota</taxon>
        <taxon>Actinomycetes</taxon>
        <taxon>Pseudonocardiales</taxon>
        <taxon>Pseudonocardiaceae</taxon>
        <taxon>Lentzea</taxon>
    </lineage>
</organism>
<dbReference type="EMBL" id="FNCC01000009">
    <property type="protein sequence ID" value="SDG58709.1"/>
    <property type="molecule type" value="Genomic_DNA"/>
</dbReference>
<evidence type="ECO:0000313" key="4">
    <source>
        <dbReference type="EMBL" id="SDG58709.1"/>
    </source>
</evidence>